<name>A0AAV5FD97_ELECO</name>
<dbReference type="InterPro" id="IPR014710">
    <property type="entry name" value="RmlC-like_jellyroll"/>
</dbReference>
<dbReference type="PROSITE" id="PS51184">
    <property type="entry name" value="JMJC"/>
    <property type="match status" value="1"/>
</dbReference>
<proteinExistence type="inferred from homology"/>
<gene>
    <name evidence="4" type="primary">gb22248</name>
    <name evidence="4" type="ORF">PR202_gb22248</name>
</gene>
<dbReference type="EMBL" id="BQKI01000085">
    <property type="protein sequence ID" value="GJN33628.1"/>
    <property type="molecule type" value="Genomic_DNA"/>
</dbReference>
<dbReference type="SMART" id="SM00558">
    <property type="entry name" value="JmjC"/>
    <property type="match status" value="1"/>
</dbReference>
<feature type="domain" description="JmjC" evidence="3">
    <location>
        <begin position="230"/>
        <end position="431"/>
    </location>
</feature>
<dbReference type="Proteomes" id="UP001054889">
    <property type="component" value="Unassembled WGS sequence"/>
</dbReference>
<reference evidence="4" key="1">
    <citation type="journal article" date="2018" name="DNA Res.">
        <title>Multiple hybrid de novo genome assembly of finger millet, an orphan allotetraploid crop.</title>
        <authorList>
            <person name="Hatakeyama M."/>
            <person name="Aluri S."/>
            <person name="Balachadran M.T."/>
            <person name="Sivarajan S.R."/>
            <person name="Patrignani A."/>
            <person name="Gruter S."/>
            <person name="Poveda L."/>
            <person name="Shimizu-Inatsugi R."/>
            <person name="Baeten J."/>
            <person name="Francoijs K.J."/>
            <person name="Nataraja K.N."/>
            <person name="Reddy Y.A.N."/>
            <person name="Phadnis S."/>
            <person name="Ravikumar R.L."/>
            <person name="Schlapbach R."/>
            <person name="Sreeman S.M."/>
            <person name="Shimizu K.K."/>
        </authorList>
    </citation>
    <scope>NUCLEOTIDE SEQUENCE</scope>
</reference>
<dbReference type="AlphaFoldDB" id="A0AAV5FD97"/>
<dbReference type="InterPro" id="IPR003347">
    <property type="entry name" value="JmjC_dom"/>
</dbReference>
<dbReference type="PANTHER" id="PTHR12461:SF99">
    <property type="entry name" value="BIFUNCTIONAL PEPTIDASE AND (3S)-LYSYL HYDROXYLASE JMJD7"/>
    <property type="match status" value="1"/>
</dbReference>
<dbReference type="Gene3D" id="2.60.120.10">
    <property type="entry name" value="Jelly Rolls"/>
    <property type="match status" value="1"/>
</dbReference>
<reference evidence="4" key="2">
    <citation type="submission" date="2021-12" db="EMBL/GenBank/DDBJ databases">
        <title>Resequencing data analysis of finger millet.</title>
        <authorList>
            <person name="Hatakeyama M."/>
            <person name="Aluri S."/>
            <person name="Balachadran M.T."/>
            <person name="Sivarajan S.R."/>
            <person name="Poveda L."/>
            <person name="Shimizu-Inatsugi R."/>
            <person name="Schlapbach R."/>
            <person name="Sreeman S.M."/>
            <person name="Shimizu K.K."/>
        </authorList>
    </citation>
    <scope>NUCLEOTIDE SEQUENCE</scope>
</reference>
<evidence type="ECO:0000313" key="4">
    <source>
        <dbReference type="EMBL" id="GJN33628.1"/>
    </source>
</evidence>
<evidence type="ECO:0000313" key="5">
    <source>
        <dbReference type="Proteomes" id="UP001054889"/>
    </source>
</evidence>
<dbReference type="PANTHER" id="PTHR12461">
    <property type="entry name" value="HYPOXIA-INDUCIBLE FACTOR 1 ALPHA INHIBITOR-RELATED"/>
    <property type="match status" value="1"/>
</dbReference>
<comment type="similarity">
    <text evidence="1">Belongs to the JARID1 histone demethylase family.</text>
</comment>
<organism evidence="4 5">
    <name type="scientific">Eleusine coracana subsp. coracana</name>
    <dbReference type="NCBI Taxonomy" id="191504"/>
    <lineage>
        <taxon>Eukaryota</taxon>
        <taxon>Viridiplantae</taxon>
        <taxon>Streptophyta</taxon>
        <taxon>Embryophyta</taxon>
        <taxon>Tracheophyta</taxon>
        <taxon>Spermatophyta</taxon>
        <taxon>Magnoliopsida</taxon>
        <taxon>Liliopsida</taxon>
        <taxon>Poales</taxon>
        <taxon>Poaceae</taxon>
        <taxon>PACMAD clade</taxon>
        <taxon>Chloridoideae</taxon>
        <taxon>Cynodonteae</taxon>
        <taxon>Eleusininae</taxon>
        <taxon>Eleusine</taxon>
    </lineage>
</organism>
<sequence length="454" mass="50247">MEMSGRTSKKQQRCEQWSQSIGKRRKFDGPLDAFDGVGRWISRLLRRLLGEVTAEDPDPACWRRAAAAARNRKTSVDQTVAGRHRNALMERAVRELWAESRDLLGLHSPSPDDAAASAVPRADLPPTPLAFLRDHVSPGRPLLISAAATRHWPAATLWPTESYLTDALRSTAVSLHLTPDGRADALAPRPAGSSSSSSSKCFASAHVRRVDFPAAARLIRASDPAAGLVAYAQQQDDCLRGEYAAVAGNVDAHVPWASEALGCLPEAVNLWIGNAHSVTSFHKDHYDNIYAVVSGEKHFFLLPPTEHHRLYIRDYPAASYVPAQAEQEAEGEEQQLTRLKLQIEEPQRMVPWSSVDPYPASLEEEAASFPLYFDGPPPIRCTVRAGEMLYLPSMWFHHVSQSPGPNGLTIAVNYWYDMQFDIKYAYFNFLSSLEIDHGSSNKPHASEGDSEEDD</sequence>
<evidence type="ECO:0000256" key="1">
    <source>
        <dbReference type="ARBA" id="ARBA00006801"/>
    </source>
</evidence>
<dbReference type="FunFam" id="2.60.120.10:FF:000147">
    <property type="entry name" value="2-oxoglutarate (2OG) and Fe(II)-dependent oxygenase superfamily protein"/>
    <property type="match status" value="1"/>
</dbReference>
<accession>A0AAV5FD97</accession>
<evidence type="ECO:0000259" key="3">
    <source>
        <dbReference type="PROSITE" id="PS51184"/>
    </source>
</evidence>
<protein>
    <recommendedName>
        <fullName evidence="3">JmjC domain-containing protein</fullName>
    </recommendedName>
</protein>
<feature type="region of interest" description="Disordered" evidence="2">
    <location>
        <begin position="1"/>
        <end position="21"/>
    </location>
</feature>
<keyword evidence="5" id="KW-1185">Reference proteome</keyword>
<dbReference type="SUPFAM" id="SSF51197">
    <property type="entry name" value="Clavaminate synthase-like"/>
    <property type="match status" value="1"/>
</dbReference>
<evidence type="ECO:0000256" key="2">
    <source>
        <dbReference type="SAM" id="MobiDB-lite"/>
    </source>
</evidence>
<comment type="caution">
    <text evidence="4">The sequence shown here is derived from an EMBL/GenBank/DDBJ whole genome shotgun (WGS) entry which is preliminary data.</text>
</comment>
<dbReference type="Pfam" id="PF13621">
    <property type="entry name" value="Cupin_8"/>
    <property type="match status" value="1"/>
</dbReference>
<dbReference type="InterPro" id="IPR041667">
    <property type="entry name" value="Cupin_8"/>
</dbReference>